<dbReference type="GO" id="GO:0019752">
    <property type="term" value="P:carboxylic acid metabolic process"/>
    <property type="evidence" value="ECO:0007669"/>
    <property type="project" value="UniProtKB-ARBA"/>
</dbReference>
<gene>
    <name evidence="2" type="ORF">GL284_08195</name>
</gene>
<dbReference type="PANTHER" id="PTHR13812:SF19">
    <property type="entry name" value="KETIMINE REDUCTASE MU-CRYSTALLIN"/>
    <property type="match status" value="1"/>
</dbReference>
<dbReference type="PANTHER" id="PTHR13812">
    <property type="entry name" value="KETIMINE REDUCTASE MU-CRYSTALLIN"/>
    <property type="match status" value="1"/>
</dbReference>
<dbReference type="GO" id="GO:0005737">
    <property type="term" value="C:cytoplasm"/>
    <property type="evidence" value="ECO:0007669"/>
    <property type="project" value="TreeGrafter"/>
</dbReference>
<dbReference type="GO" id="GO:0016491">
    <property type="term" value="F:oxidoreductase activity"/>
    <property type="evidence" value="ECO:0007669"/>
    <property type="project" value="UniProtKB-ARBA"/>
</dbReference>
<organism evidence="2 3">
    <name type="scientific">Paracoccus shanxieyensis</name>
    <dbReference type="NCBI Taxonomy" id="2675752"/>
    <lineage>
        <taxon>Bacteria</taxon>
        <taxon>Pseudomonadati</taxon>
        <taxon>Pseudomonadota</taxon>
        <taxon>Alphaproteobacteria</taxon>
        <taxon>Rhodobacterales</taxon>
        <taxon>Paracoccaceae</taxon>
        <taxon>Paracoccus</taxon>
    </lineage>
</organism>
<evidence type="ECO:0000313" key="2">
    <source>
        <dbReference type="EMBL" id="MTH64249.1"/>
    </source>
</evidence>
<dbReference type="Gene3D" id="3.40.50.720">
    <property type="entry name" value="NAD(P)-binding Rossmann-like Domain"/>
    <property type="match status" value="1"/>
</dbReference>
<evidence type="ECO:0000256" key="1">
    <source>
        <dbReference type="ARBA" id="ARBA00008903"/>
    </source>
</evidence>
<dbReference type="Pfam" id="PF02423">
    <property type="entry name" value="OCD_Mu_crystall"/>
    <property type="match status" value="1"/>
</dbReference>
<reference evidence="2 3" key="1">
    <citation type="submission" date="2019-11" db="EMBL/GenBank/DDBJ databases">
        <authorList>
            <person name="Dong K."/>
        </authorList>
    </citation>
    <scope>NUCLEOTIDE SEQUENCE [LARGE SCALE GENOMIC DNA]</scope>
    <source>
        <strain evidence="2 3">DK608</strain>
    </source>
</reference>
<dbReference type="SUPFAM" id="SSF51735">
    <property type="entry name" value="NAD(P)-binding Rossmann-fold domains"/>
    <property type="match status" value="1"/>
</dbReference>
<keyword evidence="3" id="KW-1185">Reference proteome</keyword>
<dbReference type="Proteomes" id="UP000478740">
    <property type="component" value="Unassembled WGS sequence"/>
</dbReference>
<dbReference type="AlphaFoldDB" id="A0A6L6IWI0"/>
<name>A0A6L6IWI0_9RHOB</name>
<evidence type="ECO:0000313" key="3">
    <source>
        <dbReference type="Proteomes" id="UP000478740"/>
    </source>
</evidence>
<proteinExistence type="inferred from homology"/>
<dbReference type="FunFam" id="3.40.50.720:FF:000311">
    <property type="entry name" value="Ornithine cyclodeaminase"/>
    <property type="match status" value="1"/>
</dbReference>
<dbReference type="PIRSF" id="PIRSF001439">
    <property type="entry name" value="CryM"/>
    <property type="match status" value="1"/>
</dbReference>
<accession>A0A6L6IWI0</accession>
<protein>
    <submittedName>
        <fullName evidence="2">Ornithine cyclodeaminase</fullName>
    </submittedName>
</protein>
<comment type="caution">
    <text evidence="2">The sequence shown here is derived from an EMBL/GenBank/DDBJ whole genome shotgun (WGS) entry which is preliminary data.</text>
</comment>
<dbReference type="InterPro" id="IPR036291">
    <property type="entry name" value="NAD(P)-bd_dom_sf"/>
</dbReference>
<sequence length="313" mass="32812">MQPRPITPSDTDGLLDWPGAIHALRSGHLLPRAQIADLFLGPATATLLNRAAWIEGLGFGVKAVTVVDANPVRGLPTVQGSMMVFDPDLGHPSAIIDAPLITEWKTAADSVLGAMLLARPDSRSLLIVGAGTLARSLVRAYAAMFPGLRDIAIWARRGEQAAALVAELGPHYPALRVAEDLPQAVGQADIVSTATMARAPVLLGAWVRPGTHVDLIGAYKADMREADDALIALGRLFVDSRDTTIGHIGELMIPMASGVIGPIDVLGDLYDLVGADAPGRQDPQDITIFKNGGGAHLDLMIATYIAQAIKAGA</sequence>
<dbReference type="InterPro" id="IPR023401">
    <property type="entry name" value="ODC_N"/>
</dbReference>
<dbReference type="EMBL" id="WMII01000006">
    <property type="protein sequence ID" value="MTH64249.1"/>
    <property type="molecule type" value="Genomic_DNA"/>
</dbReference>
<dbReference type="RefSeq" id="WP_155044113.1">
    <property type="nucleotide sequence ID" value="NZ_WMIH01000006.1"/>
</dbReference>
<comment type="similarity">
    <text evidence="1">Belongs to the ornithine cyclodeaminase/mu-crystallin family.</text>
</comment>
<dbReference type="Gene3D" id="3.30.1780.10">
    <property type="entry name" value="ornithine cyclodeaminase, domain 1"/>
    <property type="match status" value="1"/>
</dbReference>
<dbReference type="InterPro" id="IPR003462">
    <property type="entry name" value="ODC_Mu_crystall"/>
</dbReference>